<dbReference type="CDD" id="cd01127">
    <property type="entry name" value="TrwB_TraG_TraD_VirD4"/>
    <property type="match status" value="1"/>
</dbReference>
<dbReference type="GO" id="GO:0005524">
    <property type="term" value="F:ATP binding"/>
    <property type="evidence" value="ECO:0007669"/>
    <property type="project" value="UniProtKB-UniRule"/>
</dbReference>
<evidence type="ECO:0000256" key="3">
    <source>
        <dbReference type="PROSITE-ProRule" id="PRU00289"/>
    </source>
</evidence>
<dbReference type="PANTHER" id="PTHR22683:SF41">
    <property type="entry name" value="DNA TRANSLOCASE FTSK"/>
    <property type="match status" value="1"/>
</dbReference>
<evidence type="ECO:0000256" key="4">
    <source>
        <dbReference type="SAM" id="MobiDB-lite"/>
    </source>
</evidence>
<organism evidence="6 7">
    <name type="scientific">Gordonia terrae</name>
    <dbReference type="NCBI Taxonomy" id="2055"/>
    <lineage>
        <taxon>Bacteria</taxon>
        <taxon>Bacillati</taxon>
        <taxon>Actinomycetota</taxon>
        <taxon>Actinomycetes</taxon>
        <taxon>Mycobacteriales</taxon>
        <taxon>Gordoniaceae</taxon>
        <taxon>Gordonia</taxon>
    </lineage>
</organism>
<sequence length="709" mass="77317">MGVTDPLSREVEATVREMFSGGPSSSKTSSKNADSNARDGVDDSKFLPLSPVLIVVFGVLRWIAESNAQIPVVASVVGHPVSKWVLAHQPLVIVVLVVAVVVDGLRFNAFRHRRALQRLVVQATRQQPVWVRVPWWVRPGRLVSARMKLVAGSVIDDNAMGKLTAAVKHRYENHRWEYTVTHRGDRLLITRTPVVPDTRSELHRRLQAALEVEKLLPDAQVSVRSVDDSGAKPVETGFRIAFTGRLKLGNEEYQAVIGNSLIALAGPHQSGHLWDVTWRVDRGYVDLGLKAPLPTRVDHPLDIADDERLHVPYATGEAGQLAVWNISTSSSAPHMLVIGPTGGGKTTLILSVITELVRRDIPVIGVDPKKIELDGIHDHPGVAAVIINPVRAALLVRALCTEMHARMDYVRINKMEAKELPMLVVVLDEFFILSAAWQRMLKSGDEETKDLLKSLDPLGAIADLGALSRSSGIRMLVGVQRPDAQIFGANSGSVRDNFKTRASLASLSQDGAMMLWGDAQVGRNVDASVPGRATATRLNGEPMEAQVWWTPNLDRHPNKWNRMSAKDQALITSLTPDEGPSVTCYSTELAELLRDEQHLSMQKETAPEPTLIGGRTLDTTPEELPDAVPASQLTEGTAILVDRDGQLVEATVLTVAVHTDPDRLGPDGKAAITAVDVTSRFDDTNHLVKDRYGPTEAAFLATVDTLVPA</sequence>
<name>A0A2I1R364_9ACTN</name>
<dbReference type="Proteomes" id="UP000234662">
    <property type="component" value="Unassembled WGS sequence"/>
</dbReference>
<dbReference type="AlphaFoldDB" id="A0A2I1R364"/>
<dbReference type="SUPFAM" id="SSF52540">
    <property type="entry name" value="P-loop containing nucleoside triphosphate hydrolases"/>
    <property type="match status" value="1"/>
</dbReference>
<feature type="domain" description="FtsK" evidence="5">
    <location>
        <begin position="319"/>
        <end position="513"/>
    </location>
</feature>
<dbReference type="InterPro" id="IPR003593">
    <property type="entry name" value="AAA+_ATPase"/>
</dbReference>
<evidence type="ECO:0000259" key="5">
    <source>
        <dbReference type="PROSITE" id="PS50901"/>
    </source>
</evidence>
<dbReference type="InterPro" id="IPR050206">
    <property type="entry name" value="FtsK/SpoIIIE/SftA"/>
</dbReference>
<reference evidence="6 7" key="1">
    <citation type="submission" date="2017-12" db="EMBL/GenBank/DDBJ databases">
        <title>Phylogenetic diversity of female urinary microbiome.</title>
        <authorList>
            <person name="Thomas-White K."/>
            <person name="Wolfe A.J."/>
        </authorList>
    </citation>
    <scope>NUCLEOTIDE SEQUENCE [LARGE SCALE GENOMIC DNA]</scope>
    <source>
        <strain evidence="6 7">UMB0777</strain>
    </source>
</reference>
<dbReference type="GO" id="GO:0003677">
    <property type="term" value="F:DNA binding"/>
    <property type="evidence" value="ECO:0007669"/>
    <property type="project" value="InterPro"/>
</dbReference>
<evidence type="ECO:0000256" key="1">
    <source>
        <dbReference type="ARBA" id="ARBA00022741"/>
    </source>
</evidence>
<dbReference type="SMART" id="SM00382">
    <property type="entry name" value="AAA"/>
    <property type="match status" value="1"/>
</dbReference>
<dbReference type="InterPro" id="IPR027417">
    <property type="entry name" value="P-loop_NTPase"/>
</dbReference>
<dbReference type="InterPro" id="IPR002543">
    <property type="entry name" value="FtsK_dom"/>
</dbReference>
<feature type="compositionally biased region" description="Low complexity" evidence="4">
    <location>
        <begin position="20"/>
        <end position="35"/>
    </location>
</feature>
<feature type="binding site" evidence="3">
    <location>
        <begin position="339"/>
        <end position="346"/>
    </location>
    <ligand>
        <name>ATP</name>
        <dbReference type="ChEBI" id="CHEBI:30616"/>
    </ligand>
</feature>
<gene>
    <name evidence="6" type="ORF">CYJ73_21120</name>
</gene>
<accession>A0A2I1R364</accession>
<dbReference type="PANTHER" id="PTHR22683">
    <property type="entry name" value="SPORULATION PROTEIN RELATED"/>
    <property type="match status" value="1"/>
</dbReference>
<dbReference type="PROSITE" id="PS50901">
    <property type="entry name" value="FTSK"/>
    <property type="match status" value="1"/>
</dbReference>
<dbReference type="Pfam" id="PF01580">
    <property type="entry name" value="FtsK_SpoIIIE"/>
    <property type="match status" value="1"/>
</dbReference>
<dbReference type="EMBL" id="PKJC01000023">
    <property type="protein sequence ID" value="PKZ63566.1"/>
    <property type="molecule type" value="Genomic_DNA"/>
</dbReference>
<evidence type="ECO:0000313" key="6">
    <source>
        <dbReference type="EMBL" id="PKZ63566.1"/>
    </source>
</evidence>
<evidence type="ECO:0000313" key="7">
    <source>
        <dbReference type="Proteomes" id="UP000234662"/>
    </source>
</evidence>
<evidence type="ECO:0000256" key="2">
    <source>
        <dbReference type="ARBA" id="ARBA00022840"/>
    </source>
</evidence>
<dbReference type="Gene3D" id="3.40.50.300">
    <property type="entry name" value="P-loop containing nucleotide triphosphate hydrolases"/>
    <property type="match status" value="1"/>
</dbReference>
<keyword evidence="2 3" id="KW-0067">ATP-binding</keyword>
<feature type="region of interest" description="Disordered" evidence="4">
    <location>
        <begin position="16"/>
        <end position="37"/>
    </location>
</feature>
<keyword evidence="1 3" id="KW-0547">Nucleotide-binding</keyword>
<proteinExistence type="predicted"/>
<protein>
    <submittedName>
        <fullName evidence="6">AAA family ATPase</fullName>
    </submittedName>
</protein>
<comment type="caution">
    <text evidence="6">The sequence shown here is derived from an EMBL/GenBank/DDBJ whole genome shotgun (WGS) entry which is preliminary data.</text>
</comment>